<proteinExistence type="predicted"/>
<evidence type="ECO:0008006" key="4">
    <source>
        <dbReference type="Google" id="ProtNLM"/>
    </source>
</evidence>
<evidence type="ECO:0000313" key="3">
    <source>
        <dbReference type="Proteomes" id="UP000228934"/>
    </source>
</evidence>
<keyword evidence="1" id="KW-0732">Signal</keyword>
<sequence length="79" mass="9116">MSAFPLLSVSLLWTSVGCSKMAATGHHFRSKLRWVAEYVVTPQKREEVKSGADRKGCRVLKRKFWVRGQSPEWITRSHQ</sequence>
<gene>
    <name evidence="2" type="ORF">AB205_0155600</name>
</gene>
<dbReference type="EMBL" id="KV942983">
    <property type="protein sequence ID" value="PIO28004.1"/>
    <property type="molecule type" value="Genomic_DNA"/>
</dbReference>
<evidence type="ECO:0000313" key="2">
    <source>
        <dbReference type="EMBL" id="PIO28004.1"/>
    </source>
</evidence>
<reference evidence="3" key="1">
    <citation type="journal article" date="2017" name="Nat. Commun.">
        <title>The North American bullfrog draft genome provides insight into hormonal regulation of long noncoding RNA.</title>
        <authorList>
            <person name="Hammond S.A."/>
            <person name="Warren R.L."/>
            <person name="Vandervalk B.P."/>
            <person name="Kucuk E."/>
            <person name="Khan H."/>
            <person name="Gibb E.A."/>
            <person name="Pandoh P."/>
            <person name="Kirk H."/>
            <person name="Zhao Y."/>
            <person name="Jones M."/>
            <person name="Mungall A.J."/>
            <person name="Coope R."/>
            <person name="Pleasance S."/>
            <person name="Moore R.A."/>
            <person name="Holt R.A."/>
            <person name="Round J.M."/>
            <person name="Ohora S."/>
            <person name="Walle B.V."/>
            <person name="Veldhoen N."/>
            <person name="Helbing C.C."/>
            <person name="Birol I."/>
        </authorList>
    </citation>
    <scope>NUCLEOTIDE SEQUENCE [LARGE SCALE GENOMIC DNA]</scope>
</reference>
<feature type="signal peptide" evidence="1">
    <location>
        <begin position="1"/>
        <end position="18"/>
    </location>
</feature>
<dbReference type="AlphaFoldDB" id="A0A2G9RJH9"/>
<feature type="chain" id="PRO_5013903477" description="Secreted protein" evidence="1">
    <location>
        <begin position="19"/>
        <end position="79"/>
    </location>
</feature>
<evidence type="ECO:0000256" key="1">
    <source>
        <dbReference type="SAM" id="SignalP"/>
    </source>
</evidence>
<keyword evidence="3" id="KW-1185">Reference proteome</keyword>
<dbReference type="OrthoDB" id="6077919at2759"/>
<protein>
    <recommendedName>
        <fullName evidence="4">Secreted protein</fullName>
    </recommendedName>
</protein>
<organism evidence="2 3">
    <name type="scientific">Aquarana catesbeiana</name>
    <name type="common">American bullfrog</name>
    <name type="synonym">Rana catesbeiana</name>
    <dbReference type="NCBI Taxonomy" id="8400"/>
    <lineage>
        <taxon>Eukaryota</taxon>
        <taxon>Metazoa</taxon>
        <taxon>Chordata</taxon>
        <taxon>Craniata</taxon>
        <taxon>Vertebrata</taxon>
        <taxon>Euteleostomi</taxon>
        <taxon>Amphibia</taxon>
        <taxon>Batrachia</taxon>
        <taxon>Anura</taxon>
        <taxon>Neobatrachia</taxon>
        <taxon>Ranoidea</taxon>
        <taxon>Ranidae</taxon>
        <taxon>Aquarana</taxon>
    </lineage>
</organism>
<dbReference type="Proteomes" id="UP000228934">
    <property type="component" value="Unassembled WGS sequence"/>
</dbReference>
<accession>A0A2G9RJH9</accession>
<name>A0A2G9RJH9_AQUCT</name>